<dbReference type="InterPro" id="IPR017871">
    <property type="entry name" value="ABC_transporter-like_CS"/>
</dbReference>
<evidence type="ECO:0000313" key="7">
    <source>
        <dbReference type="Proteomes" id="UP000585327"/>
    </source>
</evidence>
<reference evidence="6 7" key="1">
    <citation type="submission" date="2020-06" db="EMBL/GenBank/DDBJ databases">
        <title>Dysbiosis in marine aquaculture revealed through microbiome analysis: reverse ecology for environmental sustainability.</title>
        <authorList>
            <person name="Haro-Moreno J.M."/>
            <person name="Coutinho F.H."/>
            <person name="Zaragoza-Solas A."/>
            <person name="Picazo A."/>
            <person name="Almagro-Moreno S."/>
            <person name="Lopez-Perez M."/>
        </authorList>
    </citation>
    <scope>NUCLEOTIDE SEQUENCE [LARGE SCALE GENOMIC DNA]</scope>
    <source>
        <strain evidence="6">MCMED-G42</strain>
    </source>
</reference>
<dbReference type="SMART" id="SM00382">
    <property type="entry name" value="AAA"/>
    <property type="match status" value="1"/>
</dbReference>
<proteinExistence type="predicted"/>
<dbReference type="Pfam" id="PF00005">
    <property type="entry name" value="ABC_tran"/>
    <property type="match status" value="1"/>
</dbReference>
<dbReference type="InterPro" id="IPR003593">
    <property type="entry name" value="AAA+_ATPase"/>
</dbReference>
<keyword evidence="1" id="KW-0813">Transport</keyword>
<keyword evidence="4 6" id="KW-0067">ATP-binding</keyword>
<dbReference type="PROSITE" id="PS50893">
    <property type="entry name" value="ABC_TRANSPORTER_2"/>
    <property type="match status" value="1"/>
</dbReference>
<accession>A0A838YRD3</accession>
<dbReference type="InterPro" id="IPR027417">
    <property type="entry name" value="P-loop_NTPase"/>
</dbReference>
<evidence type="ECO:0000256" key="3">
    <source>
        <dbReference type="ARBA" id="ARBA00022748"/>
    </source>
</evidence>
<dbReference type="GO" id="GO:0017004">
    <property type="term" value="P:cytochrome complex assembly"/>
    <property type="evidence" value="ECO:0007669"/>
    <property type="project" value="UniProtKB-KW"/>
</dbReference>
<protein>
    <submittedName>
        <fullName evidence="6">Heme ABC exporter ATP-binding protein CcmA</fullName>
    </submittedName>
</protein>
<dbReference type="EMBL" id="JACETM010000009">
    <property type="protein sequence ID" value="MBA4723901.1"/>
    <property type="molecule type" value="Genomic_DNA"/>
</dbReference>
<name>A0A838YRD3_9GAMM</name>
<dbReference type="InterPro" id="IPR003439">
    <property type="entry name" value="ABC_transporter-like_ATP-bd"/>
</dbReference>
<dbReference type="SUPFAM" id="SSF52540">
    <property type="entry name" value="P-loop containing nucleoside triphosphate hydrolases"/>
    <property type="match status" value="1"/>
</dbReference>
<keyword evidence="3" id="KW-0201">Cytochrome c-type biogenesis</keyword>
<evidence type="ECO:0000256" key="2">
    <source>
        <dbReference type="ARBA" id="ARBA00022741"/>
    </source>
</evidence>
<dbReference type="Gene3D" id="3.40.50.300">
    <property type="entry name" value="P-loop containing nucleotide triphosphate hydrolases"/>
    <property type="match status" value="1"/>
</dbReference>
<dbReference type="Proteomes" id="UP000585327">
    <property type="component" value="Unassembled WGS sequence"/>
</dbReference>
<dbReference type="AlphaFoldDB" id="A0A838YRD3"/>
<evidence type="ECO:0000259" key="5">
    <source>
        <dbReference type="PROSITE" id="PS50893"/>
    </source>
</evidence>
<dbReference type="InterPro" id="IPR005895">
    <property type="entry name" value="ABC_transptr_haem_export_CcmA"/>
</dbReference>
<dbReference type="PANTHER" id="PTHR42939:SF1">
    <property type="entry name" value="ABC TRANSPORTER ATP-BINDING PROTEIN ALBC-RELATED"/>
    <property type="match status" value="1"/>
</dbReference>
<organism evidence="6 7">
    <name type="scientific">SAR86 cluster bacterium</name>
    <dbReference type="NCBI Taxonomy" id="2030880"/>
    <lineage>
        <taxon>Bacteria</taxon>
        <taxon>Pseudomonadati</taxon>
        <taxon>Pseudomonadota</taxon>
        <taxon>Gammaproteobacteria</taxon>
        <taxon>SAR86 cluster</taxon>
    </lineage>
</organism>
<dbReference type="NCBIfam" id="TIGR01189">
    <property type="entry name" value="ccmA"/>
    <property type="match status" value="1"/>
</dbReference>
<evidence type="ECO:0000256" key="1">
    <source>
        <dbReference type="ARBA" id="ARBA00022448"/>
    </source>
</evidence>
<evidence type="ECO:0000313" key="6">
    <source>
        <dbReference type="EMBL" id="MBA4723901.1"/>
    </source>
</evidence>
<evidence type="ECO:0000256" key="4">
    <source>
        <dbReference type="ARBA" id="ARBA00022840"/>
    </source>
</evidence>
<dbReference type="PROSITE" id="PS00211">
    <property type="entry name" value="ABC_TRANSPORTER_1"/>
    <property type="match status" value="1"/>
</dbReference>
<dbReference type="GO" id="GO:0022857">
    <property type="term" value="F:transmembrane transporter activity"/>
    <property type="evidence" value="ECO:0007669"/>
    <property type="project" value="InterPro"/>
</dbReference>
<dbReference type="PANTHER" id="PTHR42939">
    <property type="entry name" value="ABC TRANSPORTER ATP-BINDING PROTEIN ALBC-RELATED"/>
    <property type="match status" value="1"/>
</dbReference>
<gene>
    <name evidence="6" type="primary">ccmA</name>
    <name evidence="6" type="ORF">H2021_01670</name>
</gene>
<feature type="domain" description="ABC transporter" evidence="5">
    <location>
        <begin position="7"/>
        <end position="192"/>
    </location>
</feature>
<dbReference type="GO" id="GO:0005524">
    <property type="term" value="F:ATP binding"/>
    <property type="evidence" value="ECO:0007669"/>
    <property type="project" value="UniProtKB-KW"/>
</dbReference>
<sequence length="192" mass="21144">MQDSLLIKADNLSYKINESKLFSGISFALNSNEALHIMGSNGSGKSTLIRILGGISEPSKGNITKREGLTISYLGHKNALKSYLSVRDNLDLLDLWDNDQINNLLGTFDLMNKLDVMLGNLSFGQQKKIALLRVFINEADLILLDEPFVGLDSGMCEILSDHLNKKVEESSGLIFTSHIASGIRANNFNLDQ</sequence>
<comment type="caution">
    <text evidence="6">The sequence shown here is derived from an EMBL/GenBank/DDBJ whole genome shotgun (WGS) entry which is preliminary data.</text>
</comment>
<dbReference type="GO" id="GO:0016887">
    <property type="term" value="F:ATP hydrolysis activity"/>
    <property type="evidence" value="ECO:0007669"/>
    <property type="project" value="InterPro"/>
</dbReference>
<dbReference type="InterPro" id="IPR051782">
    <property type="entry name" value="ABC_Transporter_VariousFunc"/>
</dbReference>
<keyword evidence="2" id="KW-0547">Nucleotide-binding</keyword>